<feature type="transmembrane region" description="Helical" evidence="1">
    <location>
        <begin position="107"/>
        <end position="133"/>
    </location>
</feature>
<proteinExistence type="predicted"/>
<organism evidence="2 3">
    <name type="scientific">Dethiobacter alkaliphilus AHT 1</name>
    <dbReference type="NCBI Taxonomy" id="555088"/>
    <lineage>
        <taxon>Bacteria</taxon>
        <taxon>Bacillati</taxon>
        <taxon>Bacillota</taxon>
        <taxon>Dethiobacteria</taxon>
        <taxon>Dethiobacterales</taxon>
        <taxon>Dethiobacteraceae</taxon>
        <taxon>Dethiobacter</taxon>
    </lineage>
</organism>
<evidence type="ECO:0000313" key="2">
    <source>
        <dbReference type="EMBL" id="EEG78483.1"/>
    </source>
</evidence>
<dbReference type="eggNOG" id="ENOG50311MV">
    <property type="taxonomic scope" value="Bacteria"/>
</dbReference>
<keyword evidence="3" id="KW-1185">Reference proteome</keyword>
<dbReference type="InterPro" id="IPR021359">
    <property type="entry name" value="DUF2812"/>
</dbReference>
<dbReference type="EMBL" id="ACJM01000003">
    <property type="protein sequence ID" value="EEG78483.1"/>
    <property type="molecule type" value="Genomic_DNA"/>
</dbReference>
<gene>
    <name evidence="2" type="ORF">DealDRAFT_0898</name>
</gene>
<comment type="caution">
    <text evidence="2">The sequence shown here is derived from an EMBL/GenBank/DDBJ whole genome shotgun (WGS) entry which is preliminary data.</text>
</comment>
<evidence type="ECO:0008006" key="4">
    <source>
        <dbReference type="Google" id="ProtNLM"/>
    </source>
</evidence>
<protein>
    <recommendedName>
        <fullName evidence="4">DUF2812 domain-containing protein</fullName>
    </recommendedName>
</protein>
<feature type="transmembrane region" description="Helical" evidence="1">
    <location>
        <begin position="314"/>
        <end position="338"/>
    </location>
</feature>
<feature type="transmembrane region" description="Helical" evidence="1">
    <location>
        <begin position="350"/>
        <end position="371"/>
    </location>
</feature>
<dbReference type="Proteomes" id="UP000006443">
    <property type="component" value="Unassembled WGS sequence"/>
</dbReference>
<evidence type="ECO:0000256" key="1">
    <source>
        <dbReference type="SAM" id="Phobius"/>
    </source>
</evidence>
<dbReference type="RefSeq" id="WP_008515256.1">
    <property type="nucleotide sequence ID" value="NZ_ACJM01000003.1"/>
</dbReference>
<sequence>MTKKVFRPFWSYDVESTQKWLSEMAAKGYHLQALEWGGMFVFAVNEPQSITYFIDYKSNPLSESLKEAGWFQVLKSGNWTVLGNANPAAEVHTFPIRSNALLSRNQIIMYVTGFFAVTHFILFFLTGLISRILTQIPTTFVPSPFWSVHILFYSWVYYSFIKLFITNKSLEQESGEGVTFTPEPYSDPECAALSPDRLIRRFKPGWMYAPDKLEHWLETMEAQGYNLCRIDPMGSMFYFMKGKPRRVAYHADFNNKPESGYFQIHQDAGWKIRYSRTSFMESWTILSREYREGEEKPQIYSDASDSLQRAKKVAVTYSAFSMPLVIIYGGFILQQINAIRLDQAYRTDTIFLFGMSIIIFGSFTVRSWLFYRRLKNRICTHNNA</sequence>
<accession>C0GEI9</accession>
<feature type="transmembrane region" description="Helical" evidence="1">
    <location>
        <begin position="145"/>
        <end position="165"/>
    </location>
</feature>
<keyword evidence="1" id="KW-0472">Membrane</keyword>
<reference evidence="2 3" key="1">
    <citation type="submission" date="2009-02" db="EMBL/GenBank/DDBJ databases">
        <title>Sequencing of the draft genome and assembly of Dethiobacter alkaliphilus AHT 1.</title>
        <authorList>
            <consortium name="US DOE Joint Genome Institute (JGI-PGF)"/>
            <person name="Lucas S."/>
            <person name="Copeland A."/>
            <person name="Lapidus A."/>
            <person name="Glavina del Rio T."/>
            <person name="Dalin E."/>
            <person name="Tice H."/>
            <person name="Bruce D."/>
            <person name="Goodwin L."/>
            <person name="Pitluck S."/>
            <person name="Larimer F."/>
            <person name="Land M.L."/>
            <person name="Hauser L."/>
            <person name="Muyzer G."/>
        </authorList>
    </citation>
    <scope>NUCLEOTIDE SEQUENCE [LARGE SCALE GENOMIC DNA]</scope>
    <source>
        <strain evidence="2 3">AHT 1</strain>
    </source>
</reference>
<keyword evidence="1" id="KW-0812">Transmembrane</keyword>
<evidence type="ECO:0000313" key="3">
    <source>
        <dbReference type="Proteomes" id="UP000006443"/>
    </source>
</evidence>
<dbReference type="Pfam" id="PF11193">
    <property type="entry name" value="DUF2812"/>
    <property type="match status" value="2"/>
</dbReference>
<dbReference type="AlphaFoldDB" id="C0GEI9"/>
<name>C0GEI9_DETAL</name>
<keyword evidence="1" id="KW-1133">Transmembrane helix</keyword>
<dbReference type="STRING" id="555088.DealDRAFT_0898"/>